<keyword evidence="1" id="KW-1185">Reference proteome</keyword>
<dbReference type="Proteomes" id="UP001732720">
    <property type="component" value="Chromosome 6"/>
</dbReference>
<name>A0AC58MVJ4_CASCN</name>
<evidence type="ECO:0000313" key="2">
    <source>
        <dbReference type="RefSeq" id="XP_073933422.1"/>
    </source>
</evidence>
<organism evidence="1 2">
    <name type="scientific">Castor canadensis</name>
    <name type="common">American beaver</name>
    <dbReference type="NCBI Taxonomy" id="51338"/>
    <lineage>
        <taxon>Eukaryota</taxon>
        <taxon>Metazoa</taxon>
        <taxon>Chordata</taxon>
        <taxon>Craniata</taxon>
        <taxon>Vertebrata</taxon>
        <taxon>Euteleostomi</taxon>
        <taxon>Mammalia</taxon>
        <taxon>Eutheria</taxon>
        <taxon>Euarchontoglires</taxon>
        <taxon>Glires</taxon>
        <taxon>Rodentia</taxon>
        <taxon>Castorimorpha</taxon>
        <taxon>Castoridae</taxon>
        <taxon>Castor</taxon>
    </lineage>
</organism>
<evidence type="ECO:0000313" key="1">
    <source>
        <dbReference type="Proteomes" id="UP001732720"/>
    </source>
</evidence>
<reference evidence="2" key="1">
    <citation type="submission" date="2025-08" db="UniProtKB">
        <authorList>
            <consortium name="RefSeq"/>
        </authorList>
    </citation>
    <scope>IDENTIFICATION</scope>
</reference>
<sequence>MHVEGKPMGFMVDTGAQYSVLNKAHGPLNKARTSVVQGATGTQLCTWTTKRKVNLGKHQVTHSFLVVPESPAPLLGRDLLTKIGAHIHFEPDGIIVTDREGSPIHVLSLSLADEHRLFESQQEPGGDMTHWVKRFPTAWAETAGTGLTKHLPPVVIQLKASALPIRVKQYPMPEEARRGIAPHIHRLIKEGVLRPCQSAWNTPLLPIRKPGSGDYRPVQDLRKVNERTEDIHPTVPNPYTLLSHLPPSQVWYTTLDLKDAFFSIPLSEISQPLFAFEWQEDGGQSGQLTWTRLPQGFKNSPTLFNEALSQDLEPFRRSHPRVTLLQYVDDLLLAAETREECIKATEHLLTELGELGYRASAKKTHICKRSVTYLGYRIADGARWLTDAMKQTILAIPSPTSTRGVREFLGSAGFCRLWIPGFAEIARPLYEATKEAPDWSWGEREQQAFDQLKDALLQAPALALPDPTRPFTLFVDEKKGVAKGVLTQQLGPWKRPVAYFSKKLDAVAAGWPPCLRIIAAIAMLVREANKLTFGQALWVTAPHPVEGILKQPPGKWMTNARLTHYQGLLLDSPRITFTDPVILNPATLLPNPELQTPVHNCKEFLSEVTQVRADLKDTPLSGCKLNWYTDGSSFFQDGARRAGAAVVDQEGNTVWSSALPPGTSAQKAELIALAEALERAKGKRVNIYTDSRYAFGTIHVHGAIYRERGFRTAEGKHIKNLAEVQRLLMAVEKLKAVAVMYVPGHQSAKTPEAVGNNRADQEAKRVAMVSPPMETGQPSTVAAIDVPVPELPPLPPRPEYSTEDFTWMRAHSPFREGEDGWKSDLEGKLILPEKLGRFLLANLHKSTHLGRRKLLDLLTSAQLRFPNQTIAVRQIVEDCASCTIMKPGRREGHHTGRRDCSMGTPFPCKTGSPSREKTGKLVRMEASNKPSQAPADTGCSEKREHSRCSAALLEWDYHLGPLHPHQTGRSGSYEERLPANKKGVPPQGKFFQTQTSYWTSVTLFLFLTLSTTCWGHTNPHQPFNLTWMIVDVSTGDILNQTSKVTPPSTWFPELYFDLRALFTGRGQWDLRQSYFYVCPAPQPNHRKKCGGIADYYCKSWGCESSGDIWWPPPEQGDLIQLSRVSQSGITYHQPRPINKGCPTPPNCNPIMINFTDLGKKATNWELGKSWGVRLYKTNHPGALFTLRRVQQPVSTLTIGPNKVLRPPYVKPPPRPPTAHHLPSTIAWANVTTPRPSETSPPLVRPSLMTASKDPLWELVGAAFLTLNHTNPNMTNSCWLCYDVRPPFYEAIGLNITHDTSSEENPTQCSWGDRKRGLTIQQVSGQGTCLGKVPKNRRDLCTVINASSTWENAIKWVIPKDNGWWLCSRSGLTPCLSTKVFNSSKEFCVIVVVLPRILYHSEESLYSYWNTKMVEKRKKREPISTVTIATLLSLGLAGAGTGIASLATQQKGMSSLRAAIDEDIERIETSISHLEKSLTSLSEVVLQNRRCLDLLFLQKGGLCVALGEECCFYADHTGVVRDSMSKLRKSLEQRKREREARESWFKSWFNQSPWLATLLSALAGPIIIILLLVTIGPWILNRLMTFVKSRINTIQLLVLRQ</sequence>
<proteinExistence type="predicted"/>
<gene>
    <name evidence="2" type="primary">LOC141424188</name>
</gene>
<accession>A0AC58MVJ4</accession>
<dbReference type="RefSeq" id="XP_073933422.1">
    <property type="nucleotide sequence ID" value="XM_074077321.1"/>
</dbReference>
<protein>
    <submittedName>
        <fullName evidence="2">Uncharacterized protein</fullName>
    </submittedName>
</protein>